<feature type="transmembrane region" description="Helical" evidence="11">
    <location>
        <begin position="3966"/>
        <end position="3986"/>
    </location>
</feature>
<dbReference type="PANTHER" id="PTHR48062">
    <property type="entry name" value="RECEPTOR-LIKE PROTEIN 14"/>
    <property type="match status" value="1"/>
</dbReference>
<keyword evidence="7 11" id="KW-0472">Membrane</keyword>
<feature type="compositionally biased region" description="Polar residues" evidence="10">
    <location>
        <begin position="1158"/>
        <end position="1169"/>
    </location>
</feature>
<sequence length="3987" mass="444765">MESNEREGVHGSKPDLGDDIIHGYKSCIQKERMALLEIKKHMIAVAKEGESNFVFPTWTNDTKSDCCRWEEVKCNRSSGRVTVISFGLMYMKESSLLNLSLLHPFEDVRILDLGWNRFNGLFDAVEGNKSLSRLRKLEILFLDLNEFSSSIFPFLNAATSLTKLSLKANNMDGPVPVKELRDLTNLEVLDMSWNRFNDSIPVQESFPLRNLRALSLRNNNFSSSMGLQGKFAHIFHISRICKLKNLQELDLTGNKLVGHFPLCLTNLTRLRVLDLSSNQLTGSIPSSLSNLESLEYLSLLDNNFEGFFSFGSLTKLSMLRNKLSGGIPVEIGGLLKLHALNLSHNYLSGEIPRSFSGLKTVESLDLSFNRLHGEIPPHLSELSRGHLSTFDANSYLGNPFLCGKPTNKSCNSNNIQEPDDEVEDEEYTIDMVSFYWSLAAAYVTILLGVIASLSFDSPWSRAWFNLVDAFLRKVRVTGISLTDSTISGPLFGNFSALTQLTFLDLSSNTIGGSIPDDLSRCHSLKHLNLSNNIIRGELSLSGLSNLEVLDLSVNKISGDVRSSFPLICNSLVVANLSTNNFSGRIDDVFNECRYLKYVDLRYNRFSGEIWSGFRRLVKFSVSGNRLSGNISASMFRGKCNLQVLDLSGNGFVGEFPGQVSNCQNLNVLDLWGNNFTGNIPAEIGSISSLRGLHLGNNMFSRDIPETLLNLSNLVLTGSIPASFGKLTSLLWLMLANNSLSGEIPREIGNCSNGDSNSLLSLVSFLLFILITATAVTGDSDREVLLSFKSYLQSWNPTERGKYNEWETTEKQGPLFGNFSALTQLAFLDLSNNTIGGSIPDDLNRCHNLKHLNLSLNIIEGELSFSGLSNLEVLDLSVNRIEGDVHSSFPLLCNSLIVANLSTNNFSGRIDDIFNEGNCTLQVLDLSGNGFAGEFPGQVSNCQNLNVLDLWGNNFTGNIPAEIGSISSLRETTLEESYRKYSGGSLNGDIPREYGNMPRLQALDLSFNRLTGSIPSSFGKLTSLLWLMLANNSLSGEIPREIGNCTSLLWFNVANNQLSGKLPIEIGLLPLVFLNLTRNKFSGQIPQEIGNLSSLQNLDLSYNNFSGNFPTSLNDLSEMSKFNISYNPFISGVVPSRGQLATFEKDSFLGNPLLQLPSFFNQSGNNNTSSGERDNGREEDEDDGAAIDMLVFYWSTFSFYVVALMGILVLILSLVSSMAPSCRCFHGTMCLFHNLIWVILLMGHLHGYESCIEKERNALLELKKYLISQSIEEESNSVLPTWTNDTKSDCCLWEGLKCSRISGRVTEIAFGGLNLKENTLLNLSLLHPFEDVRSFNLSGGALSKFNGLFDDVEVYHFSQFLILETWKCLEHLRIRFFDDFTVYGFTLIVVCHAACCSHIITRAGSFGGQAVRPSRVQARVPRYNSFRRLTNLKILDLSSNKFNNSIFPFLNAATTLTNLFLRSNNMGGSLPAKDFRDLTNLELLDLSRNRFNGSIPLQELSEMRKLKALDLSRNEFSDSTELKGKFPQIVLDLSSNQLTGKLPPSLGTLKSLEYLSLFDNDFEGVFSLGSLTNLSKLRVLKLCSKSNSLQLVSDSSWKPKFQLDVIALRSCNLNKVPQFLMHQKELRHVDLSDNNISGKFPSWLLENNTKLKVLLLQNNSFTSFQLLKSPHHLLFMDVSVNKFNHLLPENIGWILPHLRYMNISNNGFQGTLPSSLGNMKNTEYMDLSRNSFRGELPRSFINGCDSMAILKLSHNKLTGEIFQEPPKFTNILGLFMDNNLFTGKLGEGLKRLRNLSLLDISNNNLTGVVPSWIGELPSLTALLIADNLLEGNIPTSLFNNSNLQLLDLSTNNLSGDIPPQHNSKNGVVLLLQDNHLSGEIMDYKASTQTKIEFATKYRYDSYFGKNLKLLYGLDLSENELSGEIPAEFGELMELRAFNLSHNNLSGAIPESFSGLKNVESLDISFNRLQGRIPQELTQLSTLSVFKVSYNNLSGAIPQGRQFNTFDTQSFVGNNLLCGQPTSRSCNSGTFQEPDSGVEDDDESAIDMESFYLSFAAAYVTILVGLFASLSFDSFWRRFWFDMVDAFIQKCLLQKTYRVSSSLKEDKELDDGIEDDDAADHSVRILLEGVLESILDMGDALLELKEYLISTSQDGDRDFVLPTWSNDTKSNCCLWEGVKCTRTSLRVTEIAFGYLFLKEHSLFNLSLLHPFDEVRSLDLSRCAFSALFDDMEGYKSLSRLRNLEILDLSSNEFNNSIFPFLNAATSLTTLFLRNNYMNGPFPVKELKNLTNLELLDLSVNDYNGSMPEFTHLKKLKALDLSGNVLCEMKNLQELYLSGNEFVGQLPLCLGSLNKLRILDLSYNYLSGNLSSSFSTLESLEYLSLSDNNFEGLLSLDAIANLTNLKVFKLSSPADIIQVDTESTWIPKFQLTIAALPFCGLEKIPNFLMYQKKLRVLDLSSNRISGNIPTWLLANNPELEVLQLQNNSFTIFEIPTTILPKLQFLDFSANDIGGVLPDYFGHVLPSLLHVNGTHNEILGNLPSSMGEMKNISFLDLSHNNFSGELPRSLFTGCVSLQILQLSHNQLGGHILPGQTNLTSLIVLRMDNNLFTGEIGTGLLTLVNLSVLDASNNRLTGAIPSWIPEESHMIMLLLSNNQLEGTLPPSLLAVYHLQFLDLSGNLLSGELPSSHVNSMYGISMFLHNNSLTGSIPVKLLENAKILDLRNNKLSGSIPQFVNTGEMRIFLLKGNNLTGSIPWKLCDMRNITLLDLSDNKLNGTIPSCLYNLSFGSREEEEMTSSSFGAFDFGFVESLEFEFYKYTFLVEEFSAYYDTFMIVEIQFAAKQRYDSYTGGTLDYMYGLDLSSNELSGVIPAELGELSKIRAMNLSRNFLSSSIPDSFSKLKDIESLDLSYNMLHGDIPSQLTSLTSLAVFNVSYNNLSGIIPQGRQFSTFNENSYLGNPLLCGPPTDKSCEAKKSTKEADNGGEEDDDEAIVNMMAFYWSTASTYVTALIGFLLLMCIDCPWRRAWLRLVDSFTASAKSVFFRKYLICVIVLLGRLHGYKSCAENERKALLELRKYIFSITKEEEFEPKEYYVLPSWTYDTKSDCCQWEGVICNQTSKRITEIAFGGLKLKENSLLNLSLLHPFEEVRSLNLSKSKFSFLYQFDEKGFDEETYNQFSGFFDDVEGYKSLGRLRNLKILDLSSNTFNNNLFPFLNAATSLTTLFLRDNYMDGPLHAKVYSARILSLKFRLINRFNGTIPLKVLNYPFVAELSALMNLKALDLSDNEFTGSIELQGKFTLLVHLITLGICNLKNMQELDLSRNKLVSQFPICLTGLTGLRVLDISSNQMTGQLPSTLGNLESLEYLSLFDDNFEGFFSVRLLANLSDLRVLKLGSKSRSLQVESEGSWKPRFQLNAIVLESCNLDKVPHFLLQQKGLLQVDLSNNKISGVFPSWLLDNNKELLVLRLQNNYLTSFQLPKSTHGLAFLDVSMNEFNHLFPDNIGLILPHLISMNISSNSFQGKLSSSLSNITMLSNMDLSHNSFQGEIHRDFLKGCYFVEILKLSHNRLSGEVFPEEVDFYGISELLMDNNQFTGKIGQGLLSLKSLVLLDISNNNLTGAIPSWIGQLPSLIALLLSNNSLEGEIPISLFNTSTLSLLDLSANMLSGDLPPHVRSSKPFVLLLQDNNLSGAIPDTLLMNVTVLDLRNNRLCGNIPEFISTQSIGVLLMRGNNLTGRIPRQLCGLRSIHFLDLANKKLNGSIPSCLSNTSLGLGNDNALYYFDFDFSERSSSFWGGYALEQDSTSTKGVGRYFNSLLNGGFILQSTLTKIEFATKHRYDSYMGGNLELFFGMDLSENELSGEIPFGLGNLHKLHALNLSHNKLSGVIPKSFSGLRNKALDLSSNKLQGRIPSQLAQLSNLAVFNVSSHSTSFIDNPFLCGLPTNIICNSGNFFQEPGNEVEDDEGLIDMIYFYWSFAAAYVTILLGIFISYF</sequence>
<evidence type="ECO:0000256" key="10">
    <source>
        <dbReference type="SAM" id="MobiDB-lite"/>
    </source>
</evidence>
<feature type="transmembrane region" description="Helical" evidence="11">
    <location>
        <begin position="1223"/>
        <end position="1244"/>
    </location>
</feature>
<evidence type="ECO:0000313" key="13">
    <source>
        <dbReference type="EMBL" id="KAH0938481.1"/>
    </source>
</evidence>
<dbReference type="SMART" id="SM00369">
    <property type="entry name" value="LRR_TYP"/>
    <property type="match status" value="38"/>
</dbReference>
<evidence type="ECO:0000256" key="9">
    <source>
        <dbReference type="ARBA" id="ARBA00023180"/>
    </source>
</evidence>
<feature type="region of interest" description="Disordered" evidence="10">
    <location>
        <begin position="1158"/>
        <end position="1179"/>
    </location>
</feature>
<name>A0ABQ8ECX5_BRANA</name>
<dbReference type="InterPro" id="IPR013210">
    <property type="entry name" value="LRR_N_plant-typ"/>
</dbReference>
<dbReference type="InterPro" id="IPR032675">
    <property type="entry name" value="LRR_dom_sf"/>
</dbReference>
<feature type="domain" description="Leucine-rich repeat-containing N-terminal plant-type" evidence="12">
    <location>
        <begin position="1253"/>
        <end position="1298"/>
    </location>
</feature>
<feature type="domain" description="Leucine-rich repeat-containing N-terminal plant-type" evidence="12">
    <location>
        <begin position="778"/>
        <end position="795"/>
    </location>
</feature>
<reference evidence="13 14" key="1">
    <citation type="submission" date="2021-05" db="EMBL/GenBank/DDBJ databases">
        <title>Genome Assembly of Synthetic Allotetraploid Brassica napus Reveals Homoeologous Exchanges between Subgenomes.</title>
        <authorList>
            <person name="Davis J.T."/>
        </authorList>
    </citation>
    <scope>NUCLEOTIDE SEQUENCE [LARGE SCALE GENOMIC DNA]</scope>
    <source>
        <strain evidence="14">cv. Da-Ae</strain>
        <tissue evidence="13">Seedling</tissue>
    </source>
</reference>
<keyword evidence="8" id="KW-0675">Receptor</keyword>
<evidence type="ECO:0000259" key="12">
    <source>
        <dbReference type="Pfam" id="PF08263"/>
    </source>
</evidence>
<dbReference type="SMART" id="SM00365">
    <property type="entry name" value="LRR_SD22"/>
    <property type="match status" value="24"/>
</dbReference>
<gene>
    <name evidence="13" type="ORF">HID58_005942</name>
</gene>
<dbReference type="InterPro" id="IPR051502">
    <property type="entry name" value="RLP_Defense_Trigger"/>
</dbReference>
<evidence type="ECO:0000256" key="3">
    <source>
        <dbReference type="ARBA" id="ARBA00022614"/>
    </source>
</evidence>
<keyword evidence="14" id="KW-1185">Reference proteome</keyword>
<accession>A0ABQ8ECX5</accession>
<comment type="caution">
    <text evidence="13">The sequence shown here is derived from an EMBL/GenBank/DDBJ whole genome shotgun (WGS) entry which is preliminary data.</text>
</comment>
<keyword evidence="5" id="KW-0677">Repeat</keyword>
<evidence type="ECO:0000256" key="5">
    <source>
        <dbReference type="ARBA" id="ARBA00022737"/>
    </source>
</evidence>
<evidence type="ECO:0000256" key="11">
    <source>
        <dbReference type="SAM" id="Phobius"/>
    </source>
</evidence>
<dbReference type="Pfam" id="PF08263">
    <property type="entry name" value="LRRNT_2"/>
    <property type="match status" value="5"/>
</dbReference>
<feature type="transmembrane region" description="Helical" evidence="11">
    <location>
        <begin position="2995"/>
        <end position="3015"/>
    </location>
</feature>
<evidence type="ECO:0000256" key="6">
    <source>
        <dbReference type="ARBA" id="ARBA00022989"/>
    </source>
</evidence>
<dbReference type="Proteomes" id="UP000824890">
    <property type="component" value="Unassembled WGS sequence"/>
</dbReference>
<dbReference type="Pfam" id="PF00560">
    <property type="entry name" value="LRR_1"/>
    <property type="match status" value="19"/>
</dbReference>
<keyword evidence="3" id="KW-0433">Leucine-rich repeat</keyword>
<organism evidence="13 14">
    <name type="scientific">Brassica napus</name>
    <name type="common">Rape</name>
    <dbReference type="NCBI Taxonomy" id="3708"/>
    <lineage>
        <taxon>Eukaryota</taxon>
        <taxon>Viridiplantae</taxon>
        <taxon>Streptophyta</taxon>
        <taxon>Embryophyta</taxon>
        <taxon>Tracheophyta</taxon>
        <taxon>Spermatophyta</taxon>
        <taxon>Magnoliopsida</taxon>
        <taxon>eudicotyledons</taxon>
        <taxon>Gunneridae</taxon>
        <taxon>Pentapetalae</taxon>
        <taxon>rosids</taxon>
        <taxon>malvids</taxon>
        <taxon>Brassicales</taxon>
        <taxon>Brassicaceae</taxon>
        <taxon>Brassiceae</taxon>
        <taxon>Brassica</taxon>
    </lineage>
</organism>
<dbReference type="SUPFAM" id="SSF52047">
    <property type="entry name" value="RNI-like"/>
    <property type="match status" value="2"/>
</dbReference>
<dbReference type="Pfam" id="PF13855">
    <property type="entry name" value="LRR_8"/>
    <property type="match status" value="8"/>
</dbReference>
<evidence type="ECO:0000256" key="1">
    <source>
        <dbReference type="ARBA" id="ARBA00004251"/>
    </source>
</evidence>
<dbReference type="Pfam" id="PF13516">
    <property type="entry name" value="LRR_6"/>
    <property type="match status" value="1"/>
</dbReference>
<keyword evidence="4 11" id="KW-0812">Transmembrane</keyword>
<evidence type="ECO:0000256" key="8">
    <source>
        <dbReference type="ARBA" id="ARBA00023170"/>
    </source>
</evidence>
<protein>
    <recommendedName>
        <fullName evidence="12">Leucine-rich repeat-containing N-terminal plant-type domain-containing protein</fullName>
    </recommendedName>
</protein>
<dbReference type="InterPro" id="IPR001611">
    <property type="entry name" value="Leu-rich_rpt"/>
</dbReference>
<keyword evidence="6 11" id="KW-1133">Transmembrane helix</keyword>
<dbReference type="EMBL" id="JAGKQM010000002">
    <property type="protein sequence ID" value="KAH0938481.1"/>
    <property type="molecule type" value="Genomic_DNA"/>
</dbReference>
<dbReference type="Gene3D" id="3.80.10.10">
    <property type="entry name" value="Ribonuclease Inhibitor"/>
    <property type="match status" value="15"/>
</dbReference>
<dbReference type="PANTHER" id="PTHR48062:SF42">
    <property type="entry name" value="RECEPTOR-LIKE PROTEIN 14"/>
    <property type="match status" value="1"/>
</dbReference>
<evidence type="ECO:0000256" key="7">
    <source>
        <dbReference type="ARBA" id="ARBA00023136"/>
    </source>
</evidence>
<feature type="domain" description="Leucine-rich repeat-containing N-terminal plant-type" evidence="12">
    <location>
        <begin position="2136"/>
        <end position="2179"/>
    </location>
</feature>
<keyword evidence="9" id="KW-0325">Glycoprotein</keyword>
<dbReference type="InterPro" id="IPR003591">
    <property type="entry name" value="Leu-rich_rpt_typical-subtyp"/>
</dbReference>
<proteinExistence type="inferred from homology"/>
<feature type="domain" description="Leucine-rich repeat-containing N-terminal plant-type" evidence="12">
    <location>
        <begin position="3064"/>
        <end position="3113"/>
    </location>
</feature>
<feature type="domain" description="Leucine-rich repeat-containing N-terminal plant-type" evidence="12">
    <location>
        <begin position="30"/>
        <end position="75"/>
    </location>
</feature>
<evidence type="ECO:0000256" key="4">
    <source>
        <dbReference type="ARBA" id="ARBA00022692"/>
    </source>
</evidence>
<feature type="transmembrane region" description="Helical" evidence="11">
    <location>
        <begin position="1190"/>
        <end position="1211"/>
    </location>
</feature>
<dbReference type="SUPFAM" id="SSF52058">
    <property type="entry name" value="L domain-like"/>
    <property type="match status" value="10"/>
</dbReference>
<comment type="similarity">
    <text evidence="2">Belongs to the RLP family.</text>
</comment>
<evidence type="ECO:0000256" key="2">
    <source>
        <dbReference type="ARBA" id="ARBA00009592"/>
    </source>
</evidence>
<evidence type="ECO:0000313" key="14">
    <source>
        <dbReference type="Proteomes" id="UP000824890"/>
    </source>
</evidence>
<comment type="subcellular location">
    <subcellularLocation>
        <location evidence="1">Cell membrane</location>
        <topology evidence="1">Single-pass type I membrane protein</topology>
    </subcellularLocation>
</comment>
<dbReference type="PROSITE" id="PS51450">
    <property type="entry name" value="LRR"/>
    <property type="match status" value="3"/>
</dbReference>